<evidence type="ECO:0000313" key="3">
    <source>
        <dbReference type="Proteomes" id="UP001065593"/>
    </source>
</evidence>
<evidence type="ECO:0000259" key="1">
    <source>
        <dbReference type="PROSITE" id="PS50965"/>
    </source>
</evidence>
<dbReference type="Proteomes" id="UP001065593">
    <property type="component" value="Unassembled WGS sequence"/>
</dbReference>
<protein>
    <submittedName>
        <fullName evidence="2">Nuclease</fullName>
    </submittedName>
</protein>
<name>A0ABQ5NKC4_9BACI</name>
<sequence length="317" mass="37287">MILLARQPSETKKMLEALLYRLPATHRDYMYYEEQLRRIQAGFAGEQRVDAEWLEIDLPFPHYFLHDLQVTNRFGTSHQIDTILLCPHFILLLEIKNIAGMLKLDKEFAQFTRTTIDGQLDGMTNPFYQVRRHQEWLTWELQQVHMTIPVHHAVVMATKKAILSNGLSDQAIFHVAGLRYYVRKLLQQYPNVMLDEKELAQLAQQLLAKHRPFQRKLSLPLQDIQKGVLCPQCSNGQQMDYHYKKWVCRRCGLIDANALLRTLEDYRLLMGEMLTNQSFCTFFAIDSPNIAYKLLKKLPLQAVGEKRHRQYWIMEPT</sequence>
<dbReference type="Pfam" id="PF08378">
    <property type="entry name" value="NERD"/>
    <property type="match status" value="1"/>
</dbReference>
<proteinExistence type="predicted"/>
<gene>
    <name evidence="2" type="ORF">LYSBPC_19380</name>
</gene>
<dbReference type="PROSITE" id="PS50965">
    <property type="entry name" value="NERD"/>
    <property type="match status" value="1"/>
</dbReference>
<dbReference type="InterPro" id="IPR011528">
    <property type="entry name" value="NERD"/>
</dbReference>
<dbReference type="EMBL" id="BRZA01000002">
    <property type="protein sequence ID" value="GLC88811.1"/>
    <property type="molecule type" value="Genomic_DNA"/>
</dbReference>
<organism evidence="2 3">
    <name type="scientific">Lysinibacillus piscis</name>
    <dbReference type="NCBI Taxonomy" id="2518931"/>
    <lineage>
        <taxon>Bacteria</taxon>
        <taxon>Bacillati</taxon>
        <taxon>Bacillota</taxon>
        <taxon>Bacilli</taxon>
        <taxon>Bacillales</taxon>
        <taxon>Bacillaceae</taxon>
        <taxon>Lysinibacillus</taxon>
    </lineage>
</organism>
<dbReference type="RefSeq" id="WP_264988567.1">
    <property type="nucleotide sequence ID" value="NZ_BRZA01000002.1"/>
</dbReference>
<accession>A0ABQ5NKC4</accession>
<comment type="caution">
    <text evidence="2">The sequence shown here is derived from an EMBL/GenBank/DDBJ whole genome shotgun (WGS) entry which is preliminary data.</text>
</comment>
<evidence type="ECO:0000313" key="2">
    <source>
        <dbReference type="EMBL" id="GLC88811.1"/>
    </source>
</evidence>
<feature type="domain" description="NERD" evidence="1">
    <location>
        <begin position="41"/>
        <end position="160"/>
    </location>
</feature>
<keyword evidence="3" id="KW-1185">Reference proteome</keyword>
<reference evidence="2" key="1">
    <citation type="submission" date="2022-08" db="EMBL/GenBank/DDBJ databases">
        <title>Draft genome sequence of Lysinibacillus sp. strain KH24.</title>
        <authorList>
            <person name="Kanbe H."/>
            <person name="Itoh H."/>
        </authorList>
    </citation>
    <scope>NUCLEOTIDE SEQUENCE</scope>
    <source>
        <strain evidence="2">KH24</strain>
    </source>
</reference>